<evidence type="ECO:0008006" key="4">
    <source>
        <dbReference type="Google" id="ProtNLM"/>
    </source>
</evidence>
<name>A0A2N5ZKC2_MUIH1</name>
<dbReference type="Proteomes" id="UP000234857">
    <property type="component" value="Unassembled WGS sequence"/>
</dbReference>
<comment type="caution">
    <text evidence="2">The sequence shown here is derived from an EMBL/GenBank/DDBJ whole genome shotgun (WGS) entry which is preliminary data.</text>
</comment>
<evidence type="ECO:0000313" key="2">
    <source>
        <dbReference type="EMBL" id="PLX19096.1"/>
    </source>
</evidence>
<dbReference type="EMBL" id="PKTG01000041">
    <property type="protein sequence ID" value="PLX19096.1"/>
    <property type="molecule type" value="Genomic_DNA"/>
</dbReference>
<reference evidence="2 3" key="1">
    <citation type="submission" date="2017-11" db="EMBL/GenBank/DDBJ databases">
        <title>Genome-resolved metagenomics identifies genetic mobility, metabolic interactions, and unexpected diversity in perchlorate-reducing communities.</title>
        <authorList>
            <person name="Barnum T.P."/>
            <person name="Figueroa I.A."/>
            <person name="Carlstrom C.I."/>
            <person name="Lucas L.N."/>
            <person name="Engelbrektson A.L."/>
            <person name="Coates J.D."/>
        </authorList>
    </citation>
    <scope>NUCLEOTIDE SEQUENCE [LARGE SCALE GENOMIC DNA]</scope>
    <source>
        <strain evidence="2">BM706</strain>
    </source>
</reference>
<dbReference type="AlphaFoldDB" id="A0A2N5ZKC2"/>
<protein>
    <recommendedName>
        <fullName evidence="4">SLH domain-containing protein</fullName>
    </recommendedName>
</protein>
<accession>A0A2N5ZKC2</accession>
<evidence type="ECO:0000313" key="3">
    <source>
        <dbReference type="Proteomes" id="UP000234857"/>
    </source>
</evidence>
<organism evidence="2 3">
    <name type="scientific">Muiribacterium halophilum</name>
    <dbReference type="NCBI Taxonomy" id="2053465"/>
    <lineage>
        <taxon>Bacteria</taxon>
        <taxon>Candidatus Muiribacteriota</taxon>
        <taxon>Candidatus Muiribacteriia</taxon>
        <taxon>Candidatus Muiribacteriales</taxon>
        <taxon>Candidatus Muiribacteriaceae</taxon>
        <taxon>Candidatus Muiribacterium</taxon>
    </lineage>
</organism>
<feature type="compositionally biased region" description="Basic and acidic residues" evidence="1">
    <location>
        <begin position="130"/>
        <end position="151"/>
    </location>
</feature>
<evidence type="ECO:0000256" key="1">
    <source>
        <dbReference type="SAM" id="MobiDB-lite"/>
    </source>
</evidence>
<sequence>MKRLFFIIILINFIYIFAYSDAFDSVPFNTWPYFTVHELETKGYIFIDEDSPIKGSMPATRIDFAKDLLSFFEELQVPNDLISFTDKELINVMRLIDEFHEELEFLGINTLKVKTNYGLDDVLQPLSKKQEVESREKRLESRSSKDSEKKSKIYQTKAQAMMETYMASFSAGPDESTSRVKVDYKVNSKDIHG</sequence>
<feature type="region of interest" description="Disordered" evidence="1">
    <location>
        <begin position="130"/>
        <end position="154"/>
    </location>
</feature>
<proteinExistence type="predicted"/>
<gene>
    <name evidence="2" type="ORF">C0601_02685</name>
</gene>